<accession>A0A4S2ALE5</accession>
<dbReference type="AlphaFoldDB" id="A0A4S2ALE5"/>
<comment type="caution">
    <text evidence="2">The sequence shown here is derived from an EMBL/GenBank/DDBJ whole genome shotgun (WGS) entry which is preliminary data.</text>
</comment>
<dbReference type="Proteomes" id="UP000310532">
    <property type="component" value="Unassembled WGS sequence"/>
</dbReference>
<evidence type="ECO:0000313" key="3">
    <source>
        <dbReference type="Proteomes" id="UP000310532"/>
    </source>
</evidence>
<keyword evidence="3" id="KW-1185">Reference proteome</keyword>
<dbReference type="InterPro" id="IPR056106">
    <property type="entry name" value="DUF7689"/>
</dbReference>
<gene>
    <name evidence="2" type="ORF">E5355_14110</name>
</gene>
<name>A0A4S2ALE5_9BACE</name>
<reference evidence="2 3" key="1">
    <citation type="submission" date="2019-04" db="EMBL/GenBank/DDBJ databases">
        <title>Microbes associate with the intestines of laboratory mice.</title>
        <authorList>
            <person name="Navarre W."/>
            <person name="Wong E."/>
            <person name="Huang K."/>
            <person name="Tropini C."/>
            <person name="Ng K."/>
            <person name="Yu B."/>
        </authorList>
    </citation>
    <scope>NUCLEOTIDE SEQUENCE [LARGE SCALE GENOMIC DNA]</scope>
    <source>
        <strain evidence="2 3">NM69_E16B</strain>
    </source>
</reference>
<evidence type="ECO:0000259" key="1">
    <source>
        <dbReference type="Pfam" id="PF24738"/>
    </source>
</evidence>
<proteinExistence type="predicted"/>
<evidence type="ECO:0000313" key="2">
    <source>
        <dbReference type="EMBL" id="TGY01948.1"/>
    </source>
</evidence>
<organism evidence="2 3">
    <name type="scientific">Bacteroides muris</name>
    <name type="common">ex Afrizal et al. 2022</name>
    <dbReference type="NCBI Taxonomy" id="2516960"/>
    <lineage>
        <taxon>Bacteria</taxon>
        <taxon>Pseudomonadati</taxon>
        <taxon>Bacteroidota</taxon>
        <taxon>Bacteroidia</taxon>
        <taxon>Bacteroidales</taxon>
        <taxon>Bacteroidaceae</taxon>
        <taxon>Bacteroides</taxon>
    </lineage>
</organism>
<feature type="domain" description="DUF7689" evidence="1">
    <location>
        <begin position="418"/>
        <end position="533"/>
    </location>
</feature>
<dbReference type="EMBL" id="SRYZ01000038">
    <property type="protein sequence ID" value="TGY01948.1"/>
    <property type="molecule type" value="Genomic_DNA"/>
</dbReference>
<dbReference type="Pfam" id="PF24738">
    <property type="entry name" value="DUF7689"/>
    <property type="match status" value="1"/>
</dbReference>
<dbReference type="RefSeq" id="WP_136010875.1">
    <property type="nucleotide sequence ID" value="NZ_SRYZ01000038.1"/>
</dbReference>
<sequence>MKHFLIFTFFMTFIMSSCDDKSMLSEQNSGISTTHSFSNVNALSSDRINNIGHTQFEVECLEEGLYYLCVLVRIPIINGSLHEYEVEINGIINENTLKPSIGGLQSLYITDKNKTPSLIQLKKGINTISIVSTSKRTIKIEQLKISSNVLDAKIDDSVYRDFLNKVKNNSNFNKEKSAAYTTSLQSEETYDYALNLIAPHTYDEYYDPWPEGIHLTLTTTCNIPHVIEVYEQDNKGNVWSWAASGTSSAFLEMVTPRWGFYNIRIKALNPGTIGTANIVYRDSEDNFTGTIEDRDVLVGGNTLPINRNLPGKNYMVTHASGRYPGSISLSLIDKNFKTIKSSHYSQIRPNPPYEFTIYTHPTMLEYDGSSSYAFVYTVNSSIPEIYADVYLGLDFSSSEVRSLFPNLPSNNSFKSGLKSRIYNCISWSVERTDYWEWPGDKGSSYYHPNLLTAFDKLYAAYGYTRSGATADNAGIALWALNGEYTHASIRKNANTKKPHGFEWESKCGSLERVMHTRDALDGKSYGKIAHYYKPTSNVYSVSQAITKDTVNTLSLKNRISLKASLSSRKITEFEEAYSAWKKTWNNIAVAVYSNPRKYAESKEYAALLKVCTKMDKASWPLFIEKLADGDILSINLINDLTFTDNIKLMDEVKQNTLSKIGNRPLPSMYSNYINYCIKLLDSNKREIQESIIKE</sequence>
<dbReference type="PROSITE" id="PS51257">
    <property type="entry name" value="PROKAR_LIPOPROTEIN"/>
    <property type="match status" value="1"/>
</dbReference>
<protein>
    <recommendedName>
        <fullName evidence="1">DUF7689 domain-containing protein</fullName>
    </recommendedName>
</protein>